<dbReference type="AlphaFoldDB" id="A0A0J8AQP1"/>
<dbReference type="RefSeq" id="WP_066599030.1">
    <property type="nucleotide sequence ID" value="NZ_KQ130434.1"/>
</dbReference>
<dbReference type="Pfam" id="PF00581">
    <property type="entry name" value="Rhodanese"/>
    <property type="match status" value="1"/>
</dbReference>
<reference evidence="3 4" key="1">
    <citation type="journal article" date="2015" name="G3 (Bethesda)">
        <title>Insights into Ongoing Evolution of the Hexachlorocyclohexane Catabolic Pathway from Comparative Genomics of Ten Sphingomonadaceae Strains.</title>
        <authorList>
            <person name="Pearce S.L."/>
            <person name="Oakeshott J.G."/>
            <person name="Pandey G."/>
        </authorList>
    </citation>
    <scope>NUCLEOTIDE SEQUENCE [LARGE SCALE GENOMIC DNA]</scope>
    <source>
        <strain evidence="3 4">LL01</strain>
    </source>
</reference>
<feature type="domain" description="Rhodanese" evidence="2">
    <location>
        <begin position="110"/>
        <end position="171"/>
    </location>
</feature>
<dbReference type="NCBIfam" id="TIGR03865">
    <property type="entry name" value="PQQ_CXXCW"/>
    <property type="match status" value="1"/>
</dbReference>
<accession>A0A0J8AQP1</accession>
<proteinExistence type="predicted"/>
<dbReference type="SUPFAM" id="SSF52821">
    <property type="entry name" value="Rhodanese/Cell cycle control phosphatase"/>
    <property type="match status" value="1"/>
</dbReference>
<sequence>MRRFLIPALLIASPAVAQPPLFDPAGYRIAHYRAPVRQAPAGVGRIAPAAAAQLVPGRDALFIDVLPAEGGHREADGRWRLVAPHESIPGAHWFPEAGRGAPGPGIDAWFAQGVARLTQGRRDRMLILFCRADCWMGWNAAKRLRAAGYTNVWWLAEGTDGWNDLKKPLSRVEPAGGATP</sequence>
<evidence type="ECO:0000313" key="4">
    <source>
        <dbReference type="Proteomes" id="UP000052232"/>
    </source>
</evidence>
<keyword evidence="4" id="KW-1185">Reference proteome</keyword>
<comment type="caution">
    <text evidence="3">The sequence shown here is derived from an EMBL/GenBank/DDBJ whole genome shotgun (WGS) entry which is preliminary data.</text>
</comment>
<organism evidence="3 4">
    <name type="scientific">Sphingobium cupriresistens LL01</name>
    <dbReference type="NCBI Taxonomy" id="1420583"/>
    <lineage>
        <taxon>Bacteria</taxon>
        <taxon>Pseudomonadati</taxon>
        <taxon>Pseudomonadota</taxon>
        <taxon>Alphaproteobacteria</taxon>
        <taxon>Sphingomonadales</taxon>
        <taxon>Sphingomonadaceae</taxon>
        <taxon>Sphingobium</taxon>
    </lineage>
</organism>
<dbReference type="Proteomes" id="UP000052232">
    <property type="component" value="Unassembled WGS sequence"/>
</dbReference>
<protein>
    <submittedName>
        <fullName evidence="3">Rhodanese</fullName>
    </submittedName>
</protein>
<name>A0A0J8AQP1_9SPHN</name>
<feature type="chain" id="PRO_5005294268" evidence="1">
    <location>
        <begin position="18"/>
        <end position="180"/>
    </location>
</feature>
<dbReference type="InterPro" id="IPR022376">
    <property type="entry name" value="PQQ_CXXCW"/>
</dbReference>
<feature type="signal peptide" evidence="1">
    <location>
        <begin position="1"/>
        <end position="17"/>
    </location>
</feature>
<evidence type="ECO:0000313" key="3">
    <source>
        <dbReference type="EMBL" id="KMS56730.1"/>
    </source>
</evidence>
<evidence type="ECO:0000259" key="2">
    <source>
        <dbReference type="PROSITE" id="PS50206"/>
    </source>
</evidence>
<dbReference type="CDD" id="cd00158">
    <property type="entry name" value="RHOD"/>
    <property type="match status" value="1"/>
</dbReference>
<dbReference type="InterPro" id="IPR001763">
    <property type="entry name" value="Rhodanese-like_dom"/>
</dbReference>
<gene>
    <name evidence="3" type="ORF">V473_00195</name>
</gene>
<dbReference type="InterPro" id="IPR036873">
    <property type="entry name" value="Rhodanese-like_dom_sf"/>
</dbReference>
<dbReference type="STRING" id="1420583.V473_00195"/>
<dbReference type="PATRIC" id="fig|1420583.3.peg.30"/>
<dbReference type="Gene3D" id="3.40.250.10">
    <property type="entry name" value="Rhodanese-like domain"/>
    <property type="match status" value="1"/>
</dbReference>
<dbReference type="PROSITE" id="PS50206">
    <property type="entry name" value="RHODANESE_3"/>
    <property type="match status" value="1"/>
</dbReference>
<evidence type="ECO:0000256" key="1">
    <source>
        <dbReference type="SAM" id="SignalP"/>
    </source>
</evidence>
<dbReference type="EMBL" id="JACT01000001">
    <property type="protein sequence ID" value="KMS56730.1"/>
    <property type="molecule type" value="Genomic_DNA"/>
</dbReference>
<keyword evidence="1" id="KW-0732">Signal</keyword>